<reference evidence="1" key="1">
    <citation type="journal article" date="2021" name="Proc. Natl. Acad. Sci. U.S.A.">
        <title>A Catalog of Tens of Thousands of Viruses from Human Metagenomes Reveals Hidden Associations with Chronic Diseases.</title>
        <authorList>
            <person name="Tisza M.J."/>
            <person name="Buck C.B."/>
        </authorList>
    </citation>
    <scope>NUCLEOTIDE SEQUENCE</scope>
    <source>
        <strain evidence="1">Ct9lR64</strain>
    </source>
</reference>
<name>A0A8S5QXA6_9CAUD</name>
<organism evidence="1">
    <name type="scientific">Siphoviridae sp. ct9lR64</name>
    <dbReference type="NCBI Taxonomy" id="2826178"/>
    <lineage>
        <taxon>Viruses</taxon>
        <taxon>Duplodnaviria</taxon>
        <taxon>Heunggongvirae</taxon>
        <taxon>Uroviricota</taxon>
        <taxon>Caudoviricetes</taxon>
    </lineage>
</organism>
<accession>A0A8S5QXA6</accession>
<dbReference type="EMBL" id="BK015760">
    <property type="protein sequence ID" value="DAE23838.1"/>
    <property type="molecule type" value="Genomic_DNA"/>
</dbReference>
<proteinExistence type="predicted"/>
<sequence>MMNNVMWIYGFGGAEDAYKPIWYIGIPDDSVSIRTLIYEASMLKARMPSIEEIYVVDSRPGLAGDYKSAIKKNSIEGYAIFKDLITKSGIKLL</sequence>
<protein>
    <submittedName>
        <fullName evidence="1">Uncharacterized protein</fullName>
    </submittedName>
</protein>
<evidence type="ECO:0000313" key="1">
    <source>
        <dbReference type="EMBL" id="DAE23838.1"/>
    </source>
</evidence>